<comment type="caution">
    <text evidence="2">The sequence shown here is derived from an EMBL/GenBank/DDBJ whole genome shotgun (WGS) entry which is preliminary data.</text>
</comment>
<feature type="domain" description="FHA" evidence="1">
    <location>
        <begin position="19"/>
        <end position="68"/>
    </location>
</feature>
<dbReference type="CDD" id="cd00060">
    <property type="entry name" value="FHA"/>
    <property type="match status" value="1"/>
</dbReference>
<evidence type="ECO:0000259" key="1">
    <source>
        <dbReference type="PROSITE" id="PS50006"/>
    </source>
</evidence>
<dbReference type="InterPro" id="IPR000253">
    <property type="entry name" value="FHA_dom"/>
</dbReference>
<dbReference type="Pfam" id="PF00498">
    <property type="entry name" value="FHA"/>
    <property type="match status" value="1"/>
</dbReference>
<organism evidence="2 3">
    <name type="scientific">Pseudoalteromonas ulvae</name>
    <dbReference type="NCBI Taxonomy" id="107327"/>
    <lineage>
        <taxon>Bacteria</taxon>
        <taxon>Pseudomonadati</taxon>
        <taxon>Pseudomonadota</taxon>
        <taxon>Gammaproteobacteria</taxon>
        <taxon>Alteromonadales</taxon>
        <taxon>Pseudoalteromonadaceae</taxon>
        <taxon>Pseudoalteromonas</taxon>
    </lineage>
</organism>
<evidence type="ECO:0000313" key="3">
    <source>
        <dbReference type="Proteomes" id="UP000194841"/>
    </source>
</evidence>
<dbReference type="SMART" id="SM00240">
    <property type="entry name" value="FHA"/>
    <property type="match status" value="1"/>
</dbReference>
<protein>
    <recommendedName>
        <fullName evidence="1">FHA domain-containing protein</fullName>
    </recommendedName>
</protein>
<dbReference type="Proteomes" id="UP000194841">
    <property type="component" value="Unassembled WGS sequence"/>
</dbReference>
<dbReference type="OrthoDB" id="273564at2"/>
<proteinExistence type="predicted"/>
<dbReference type="RefSeq" id="WP_086743758.1">
    <property type="nucleotide sequence ID" value="NZ_MWPV01000002.1"/>
</dbReference>
<keyword evidence="3" id="KW-1185">Reference proteome</keyword>
<name>A0A244CS70_PSEDV</name>
<dbReference type="SUPFAM" id="SSF49879">
    <property type="entry name" value="SMAD/FHA domain"/>
    <property type="match status" value="1"/>
</dbReference>
<dbReference type="EMBL" id="MWPV01000002">
    <property type="protein sequence ID" value="OUL58455.1"/>
    <property type="molecule type" value="Genomic_DNA"/>
</dbReference>
<dbReference type="PANTHER" id="PTHR23308">
    <property type="entry name" value="NUCLEAR INHIBITOR OF PROTEIN PHOSPHATASE-1"/>
    <property type="match status" value="1"/>
</dbReference>
<reference evidence="2 3" key="1">
    <citation type="submission" date="2017-02" db="EMBL/GenBank/DDBJ databases">
        <title>Pseudoalteromonas ulvae TC14 Genome.</title>
        <authorList>
            <person name="Molmeret M."/>
        </authorList>
    </citation>
    <scope>NUCLEOTIDE SEQUENCE [LARGE SCALE GENOMIC DNA]</scope>
    <source>
        <strain evidence="2">TC14</strain>
    </source>
</reference>
<dbReference type="InterPro" id="IPR050923">
    <property type="entry name" value="Cell_Proc_Reg/RNA_Proc"/>
</dbReference>
<evidence type="ECO:0000313" key="2">
    <source>
        <dbReference type="EMBL" id="OUL58455.1"/>
    </source>
</evidence>
<dbReference type="PROSITE" id="PS50006">
    <property type="entry name" value="FHA_DOMAIN"/>
    <property type="match status" value="1"/>
</dbReference>
<dbReference type="AlphaFoldDB" id="A0A244CS70"/>
<sequence length="319" mass="35985">MARITNQTTSESVTLLTQHIFGRHPTTSHTVLVMPEASRTHASIFWDGEDWLLQDSSTNGSYVNGKLIQRGTKQRIHIDDVIQFASLDADSWKVESDCPPKSLLVPVTTGLKLIELESLVVLPNEENPEITLYLSPNGHWICESPLGISVLATGDLVGTLDEKWRFIEAKASDETCRIESVELPKSSQLGIFFDVSQNEEHVSLRFILDGYEYDLGQRNHHYLLLLLARKRLEDKEAGVTEAEQGWLDKDLLCKMLGQNEGHVNIQIYRFRKQLVNTFPKSSHLPQPIERRTGEMRFAYANVDISGGSKLTVTSSRKVV</sequence>
<accession>A0A244CS70</accession>
<dbReference type="Gene3D" id="2.60.200.20">
    <property type="match status" value="1"/>
</dbReference>
<dbReference type="InterPro" id="IPR008984">
    <property type="entry name" value="SMAD_FHA_dom_sf"/>
</dbReference>
<gene>
    <name evidence="2" type="ORF">B1199_09005</name>
</gene>